<organism evidence="1 2">
    <name type="scientific">Vulcanisaeta distributa (strain DSM 14429 / JCM 11212 / NBRC 100878 / IC-017)</name>
    <dbReference type="NCBI Taxonomy" id="572478"/>
    <lineage>
        <taxon>Archaea</taxon>
        <taxon>Thermoproteota</taxon>
        <taxon>Thermoprotei</taxon>
        <taxon>Thermoproteales</taxon>
        <taxon>Thermoproteaceae</taxon>
        <taxon>Vulcanisaeta</taxon>
    </lineage>
</organism>
<dbReference type="PANTHER" id="PTHR34237:SF4">
    <property type="entry name" value="PAREP1 FAMILY PROTEIN"/>
    <property type="match status" value="1"/>
</dbReference>
<keyword evidence="2" id="KW-1185">Reference proteome</keyword>
<proteinExistence type="predicted"/>
<dbReference type="InterPro" id="IPR010268">
    <property type="entry name" value="PaREP1"/>
</dbReference>
<sequence length="170" mass="19049">MGVIIELPEPLAREITRLGVDVEGFVIDSVSAGLNPDPSTEIETHLELANKYLNEGRNLINKDPVQASEKLYKAAEEAIKALAITLNLDEAKAAREQGRWTAALLFSAVDSISDRLGREEVRLWWRVARFLHVEGFHEARLKPSQVMRDLKHVEALVKLAQEHAQGRHGQ</sequence>
<reference evidence="1 2" key="1">
    <citation type="journal article" date="2010" name="Stand. Genomic Sci.">
        <title>Complete genome sequence of Vulcanisaeta distributa type strain (IC-017).</title>
        <authorList>
            <person name="Mavromatis K."/>
            <person name="Sikorski J."/>
            <person name="Pabst E."/>
            <person name="Teshima H."/>
            <person name="Lapidus A."/>
            <person name="Lucas S."/>
            <person name="Nolan M."/>
            <person name="Glavina Del Rio T."/>
            <person name="Cheng J.F."/>
            <person name="Bruce D."/>
            <person name="Goodwin L."/>
            <person name="Pitluck S."/>
            <person name="Liolios K."/>
            <person name="Ivanova N."/>
            <person name="Mikhailova N."/>
            <person name="Pati A."/>
            <person name="Chen A."/>
            <person name="Palaniappan K."/>
            <person name="Land M."/>
            <person name="Hauser L."/>
            <person name="Chang Y.J."/>
            <person name="Jeffries C.D."/>
            <person name="Rohde M."/>
            <person name="Spring S."/>
            <person name="Goker M."/>
            <person name="Wirth R."/>
            <person name="Woyke T."/>
            <person name="Bristow J."/>
            <person name="Eisen J.A."/>
            <person name="Markowitz V."/>
            <person name="Hugenholtz P."/>
            <person name="Klenk H.P."/>
            <person name="Kyrpides N.C."/>
        </authorList>
    </citation>
    <scope>NUCLEOTIDE SEQUENCE [LARGE SCALE GENOMIC DNA]</scope>
    <source>
        <strain evidence="2">DSM 14429 / JCM 11212 / NBRC 100878 / IC-017</strain>
    </source>
</reference>
<evidence type="ECO:0000313" key="2">
    <source>
        <dbReference type="Proteomes" id="UP000006681"/>
    </source>
</evidence>
<protein>
    <submittedName>
        <fullName evidence="1">PaREP1 family protein</fullName>
    </submittedName>
</protein>
<accession>E1QUC3</accession>
<dbReference type="PANTHER" id="PTHR34237">
    <property type="entry name" value="PAREP8-RELATED"/>
    <property type="match status" value="1"/>
</dbReference>
<dbReference type="Pfam" id="PF05942">
    <property type="entry name" value="PaREP1"/>
    <property type="match status" value="1"/>
</dbReference>
<dbReference type="Gene3D" id="1.20.120.330">
    <property type="entry name" value="Nucleotidyltransferases domain 2"/>
    <property type="match status" value="1"/>
</dbReference>
<dbReference type="KEGG" id="vdi:Vdis_0449"/>
<gene>
    <name evidence="1" type="ordered locus">Vdis_0449</name>
</gene>
<evidence type="ECO:0000313" key="1">
    <source>
        <dbReference type="EMBL" id="ADN49849.1"/>
    </source>
</evidence>
<dbReference type="EMBL" id="CP002100">
    <property type="protein sequence ID" value="ADN49849.1"/>
    <property type="molecule type" value="Genomic_DNA"/>
</dbReference>
<dbReference type="AlphaFoldDB" id="E1QUC3"/>
<dbReference type="Proteomes" id="UP000006681">
    <property type="component" value="Chromosome"/>
</dbReference>
<reference evidence="2" key="2">
    <citation type="journal article" date="2010" name="Stand. Genomic Sci.">
        <title>Complete genome sequence of Vulcanisaeta distributa type strain (IC-017T).</title>
        <authorList>
            <person name="Mavromatis K."/>
            <person name="Sikorski J."/>
            <person name="Pabst E."/>
            <person name="Teshima H."/>
            <person name="Lapidus A."/>
            <person name="Lucas S."/>
            <person name="Nolan M."/>
            <person name="Glavina Del Rio T."/>
            <person name="Cheng J."/>
            <person name="Bruce D."/>
            <person name="Goodwin L."/>
            <person name="Pitluck S."/>
            <person name="Liolios K."/>
            <person name="Ivanova N."/>
            <person name="Mikhailova N."/>
            <person name="Pati A."/>
            <person name="Chen A."/>
            <person name="Palaniappan K."/>
            <person name="Land M."/>
            <person name="Hauser L."/>
            <person name="Chang Y."/>
            <person name="Jeffries C."/>
            <person name="Rohde M."/>
            <person name="Spring S."/>
            <person name="Goker M."/>
            <person name="Wirth R."/>
            <person name="Woyke T."/>
            <person name="Bristow J."/>
            <person name="Eisen J."/>
            <person name="Markowitz V."/>
            <person name="Hugenholtz P."/>
            <person name="Klenk H."/>
            <person name="Kyrpides N."/>
        </authorList>
    </citation>
    <scope>NUCLEOTIDE SEQUENCE [LARGE SCALE GENOMIC DNA]</scope>
    <source>
        <strain evidence="2">DSM 14429 / JCM 11212 / NBRC 100878 / IC-017</strain>
    </source>
</reference>
<dbReference type="eggNOG" id="arCOG03721">
    <property type="taxonomic scope" value="Archaea"/>
</dbReference>
<dbReference type="GeneID" id="9751367"/>
<name>E1QUC3_VULDI</name>
<dbReference type="RefSeq" id="WP_013335574.1">
    <property type="nucleotide sequence ID" value="NC_014537.1"/>
</dbReference>
<dbReference type="HOGENOM" id="CLU_115256_0_0_2"/>